<comment type="catalytic activity">
    <reaction evidence="7 8">
        <text>sulfate + ATP + H(+) = adenosine 5'-phosphosulfate + diphosphate</text>
        <dbReference type="Rhea" id="RHEA:18133"/>
        <dbReference type="ChEBI" id="CHEBI:15378"/>
        <dbReference type="ChEBI" id="CHEBI:16189"/>
        <dbReference type="ChEBI" id="CHEBI:30616"/>
        <dbReference type="ChEBI" id="CHEBI:33019"/>
        <dbReference type="ChEBI" id="CHEBI:58243"/>
        <dbReference type="EC" id="2.7.7.4"/>
    </reaction>
</comment>
<dbReference type="InterPro" id="IPR025980">
    <property type="entry name" value="ATP-Sase_PUA-like_dom"/>
</dbReference>
<dbReference type="EC" id="2.7.7.4" evidence="8"/>
<dbReference type="Pfam" id="PF14306">
    <property type="entry name" value="PUA_2"/>
    <property type="match status" value="1"/>
</dbReference>
<dbReference type="RefSeq" id="WP_075683442.1">
    <property type="nucleotide sequence ID" value="NZ_CP144224.1"/>
</dbReference>
<evidence type="ECO:0000313" key="12">
    <source>
        <dbReference type="Proteomes" id="UP001285636"/>
    </source>
</evidence>
<dbReference type="HAMAP" id="MF_00066">
    <property type="entry name" value="Sulf_adenylyltr"/>
    <property type="match status" value="1"/>
</dbReference>
<comment type="pathway">
    <text evidence="1 8">Sulfur metabolism; hydrogen sulfide biosynthesis; sulfite from sulfate: step 1/3.</text>
</comment>
<evidence type="ECO:0000259" key="10">
    <source>
        <dbReference type="Pfam" id="PF14306"/>
    </source>
</evidence>
<evidence type="ECO:0000256" key="6">
    <source>
        <dbReference type="ARBA" id="ARBA00037980"/>
    </source>
</evidence>
<evidence type="ECO:0000313" key="11">
    <source>
        <dbReference type="EMBL" id="MDV2884120.1"/>
    </source>
</evidence>
<evidence type="ECO:0000256" key="3">
    <source>
        <dbReference type="ARBA" id="ARBA00022695"/>
    </source>
</evidence>
<evidence type="ECO:0000259" key="9">
    <source>
        <dbReference type="Pfam" id="PF01747"/>
    </source>
</evidence>
<dbReference type="GO" id="GO:0000103">
    <property type="term" value="P:sulfate assimilation"/>
    <property type="evidence" value="ECO:0007669"/>
    <property type="project" value="UniProtKB-UniRule"/>
</dbReference>
<name>A0AAJ2NML7_ALKPS</name>
<dbReference type="InterPro" id="IPR024951">
    <property type="entry name" value="Sulfurylase_cat_dom"/>
</dbReference>
<dbReference type="InterPro" id="IPR002650">
    <property type="entry name" value="Sulphate_adenylyltransferase"/>
</dbReference>
<dbReference type="Gene3D" id="3.10.400.10">
    <property type="entry name" value="Sulfate adenylyltransferase"/>
    <property type="match status" value="1"/>
</dbReference>
<reference evidence="11" key="1">
    <citation type="submission" date="2023-10" db="EMBL/GenBank/DDBJ databases">
        <title>Screening of Alkalihalophilus pseudofirmusBZ-TG-HK211 and Its Alleviation of Salt Stress on Rapeseed Growth.</title>
        <authorList>
            <person name="Zhao B."/>
            <person name="Guo T."/>
        </authorList>
    </citation>
    <scope>NUCLEOTIDE SEQUENCE</scope>
    <source>
        <strain evidence="11">BZ-TG-HK211</strain>
    </source>
</reference>
<dbReference type="InterPro" id="IPR020792">
    <property type="entry name" value="SO4_adenylyltransferase_pro"/>
</dbReference>
<dbReference type="EMBL" id="JAWJAY010000001">
    <property type="protein sequence ID" value="MDV2884120.1"/>
    <property type="molecule type" value="Genomic_DNA"/>
</dbReference>
<dbReference type="NCBIfam" id="TIGR00339">
    <property type="entry name" value="sopT"/>
    <property type="match status" value="1"/>
</dbReference>
<feature type="domain" description="Sulphate adenylyltransferase catalytic" evidence="9">
    <location>
        <begin position="163"/>
        <end position="373"/>
    </location>
</feature>
<dbReference type="CDD" id="cd00517">
    <property type="entry name" value="ATPS"/>
    <property type="match status" value="1"/>
</dbReference>
<dbReference type="PANTHER" id="PTHR43509:SF1">
    <property type="entry name" value="SULFATE ADENYLYLTRANSFERASE"/>
    <property type="match status" value="1"/>
</dbReference>
<dbReference type="SUPFAM" id="SSF52374">
    <property type="entry name" value="Nucleotidylyl transferase"/>
    <property type="match status" value="1"/>
</dbReference>
<comment type="caution">
    <text evidence="11">The sequence shown here is derived from an EMBL/GenBank/DDBJ whole genome shotgun (WGS) entry which is preliminary data.</text>
</comment>
<dbReference type="SUPFAM" id="SSF88697">
    <property type="entry name" value="PUA domain-like"/>
    <property type="match status" value="1"/>
</dbReference>
<keyword evidence="5 8" id="KW-0067">ATP-binding</keyword>
<evidence type="ECO:0000256" key="2">
    <source>
        <dbReference type="ARBA" id="ARBA00022679"/>
    </source>
</evidence>
<keyword evidence="3 8" id="KW-0548">Nucleotidyltransferase</keyword>
<comment type="similarity">
    <text evidence="6 8">Belongs to the sulfate adenylyltransferase family.</text>
</comment>
<organism evidence="11 12">
    <name type="scientific">Alkalihalophilus pseudofirmus</name>
    <name type="common">Bacillus pseudofirmus</name>
    <dbReference type="NCBI Taxonomy" id="79885"/>
    <lineage>
        <taxon>Bacteria</taxon>
        <taxon>Bacillati</taxon>
        <taxon>Bacillota</taxon>
        <taxon>Bacilli</taxon>
        <taxon>Bacillales</taxon>
        <taxon>Bacillaceae</taxon>
        <taxon>Alkalihalophilus</taxon>
    </lineage>
</organism>
<evidence type="ECO:0000256" key="7">
    <source>
        <dbReference type="ARBA" id="ARBA00049370"/>
    </source>
</evidence>
<dbReference type="PANTHER" id="PTHR43509">
    <property type="match status" value="1"/>
</dbReference>
<protein>
    <recommendedName>
        <fullName evidence="8">Sulfate adenylyltransferase</fullName>
        <ecNumber evidence="8">2.7.7.4</ecNumber>
    </recommendedName>
    <alternativeName>
        <fullName evidence="8">ATP-sulfurylase</fullName>
    </alternativeName>
    <alternativeName>
        <fullName evidence="8">Sulfate adenylate transferase</fullName>
        <shortName evidence="8">SAT</shortName>
    </alternativeName>
</protein>
<evidence type="ECO:0000256" key="1">
    <source>
        <dbReference type="ARBA" id="ARBA00005048"/>
    </source>
</evidence>
<evidence type="ECO:0000256" key="8">
    <source>
        <dbReference type="HAMAP-Rule" id="MF_00066"/>
    </source>
</evidence>
<keyword evidence="2 8" id="KW-0808">Transferase</keyword>
<keyword evidence="4 8" id="KW-0547">Nucleotide-binding</keyword>
<dbReference type="Pfam" id="PF01747">
    <property type="entry name" value="ATP-sulfurylase"/>
    <property type="match status" value="1"/>
</dbReference>
<dbReference type="GO" id="GO:0070814">
    <property type="term" value="P:hydrogen sulfide biosynthetic process"/>
    <property type="evidence" value="ECO:0007669"/>
    <property type="project" value="UniProtKB-UniRule"/>
</dbReference>
<dbReference type="Gene3D" id="3.40.50.620">
    <property type="entry name" value="HUPs"/>
    <property type="match status" value="1"/>
</dbReference>
<accession>A0AAJ2NML7</accession>
<evidence type="ECO:0000256" key="4">
    <source>
        <dbReference type="ARBA" id="ARBA00022741"/>
    </source>
</evidence>
<dbReference type="NCBIfam" id="NF003166">
    <property type="entry name" value="PRK04149.1"/>
    <property type="match status" value="1"/>
</dbReference>
<dbReference type="AlphaFoldDB" id="A0AAJ2NML7"/>
<dbReference type="Proteomes" id="UP001285636">
    <property type="component" value="Unassembled WGS sequence"/>
</dbReference>
<sequence>MSTIKPHGGTLINRYKPDAALDAIITEIKLDSFALSDLELIGIGAFSPLTGFLGKEDYLSVVENMRLKDGTVWSIPVTLPVTEEKASELSVGEKVKLTFEGEVYGAIEVQEIYEPDKEREAEQVYRTSDLAHPGVAKLLDRPNVYVAGPITLVKRVERGRFQSYHLDPVETRQTFTDLGWKKVVGFQTRNPVHRAHEYIQKTALEIVDGLFLNPLVGDTKADDIPADVRMESYEVLLDKYYPKDRVFLAVFPAAMRYAGPREAIFHALVRKNYGCTHFIVGRDHAGVGDYYGTYDAQLIFGNFTEDELGITPLFFEHSFYCKACGNMASTKTCPHGKEDHVILSGTKVREMLSNGITPPPEFSRKEVIEVLIKGMQKSVHA</sequence>
<dbReference type="InterPro" id="IPR014729">
    <property type="entry name" value="Rossmann-like_a/b/a_fold"/>
</dbReference>
<gene>
    <name evidence="8 11" type="primary">sat</name>
    <name evidence="11" type="ORF">RYX45_02950</name>
</gene>
<proteinExistence type="inferred from homology"/>
<dbReference type="InterPro" id="IPR015947">
    <property type="entry name" value="PUA-like_sf"/>
</dbReference>
<evidence type="ECO:0000256" key="5">
    <source>
        <dbReference type="ARBA" id="ARBA00022840"/>
    </source>
</evidence>
<dbReference type="GO" id="GO:0005524">
    <property type="term" value="F:ATP binding"/>
    <property type="evidence" value="ECO:0007669"/>
    <property type="project" value="UniProtKB-KW"/>
</dbReference>
<feature type="domain" description="ATP-sulfurylase PUA-like" evidence="10">
    <location>
        <begin position="4"/>
        <end position="154"/>
    </location>
</feature>
<dbReference type="GO" id="GO:0004781">
    <property type="term" value="F:sulfate adenylyltransferase (ATP) activity"/>
    <property type="evidence" value="ECO:0007669"/>
    <property type="project" value="UniProtKB-UniRule"/>
</dbReference>